<dbReference type="EMBL" id="BAJS01000008">
    <property type="protein sequence ID" value="GAK36528.1"/>
    <property type="molecule type" value="Genomic_DNA"/>
</dbReference>
<comment type="caution">
    <text evidence="3">The sequence shown here is derived from an EMBL/GenBank/DDBJ whole genome shotgun (WGS) entry which is preliminary data.</text>
</comment>
<evidence type="ECO:0000259" key="2">
    <source>
        <dbReference type="PROSITE" id="PS51301"/>
    </source>
</evidence>
<evidence type="ECO:0000256" key="1">
    <source>
        <dbReference type="SAM" id="Coils"/>
    </source>
</evidence>
<dbReference type="OrthoDB" id="1078540at2"/>
<dbReference type="AlphaFoldDB" id="A0A069D0W8"/>
<keyword evidence="4" id="KW-1185">Reference proteome</keyword>
<dbReference type="Pfam" id="PF03374">
    <property type="entry name" value="ANT"/>
    <property type="match status" value="1"/>
</dbReference>
<evidence type="ECO:0000313" key="4">
    <source>
        <dbReference type="Proteomes" id="UP000027601"/>
    </source>
</evidence>
<dbReference type="PROSITE" id="PS51301">
    <property type="entry name" value="KILA_N"/>
    <property type="match status" value="1"/>
</dbReference>
<dbReference type="InterPro" id="IPR005039">
    <property type="entry name" value="Ant_C"/>
</dbReference>
<keyword evidence="1" id="KW-0175">Coiled coil</keyword>
<dbReference type="Proteomes" id="UP000027601">
    <property type="component" value="Unassembled WGS sequence"/>
</dbReference>
<dbReference type="InterPro" id="IPR018004">
    <property type="entry name" value="KilA/APSES_HTH"/>
</dbReference>
<dbReference type="RefSeq" id="WP_024996410.1">
    <property type="nucleotide sequence ID" value="NZ_ATZI01000007.1"/>
</dbReference>
<evidence type="ECO:0000313" key="3">
    <source>
        <dbReference type="EMBL" id="GAK36528.1"/>
    </source>
</evidence>
<dbReference type="eggNOG" id="ENOG5032YI7">
    <property type="taxonomic scope" value="Bacteria"/>
</dbReference>
<proteinExistence type="predicted"/>
<dbReference type="GO" id="GO:0003677">
    <property type="term" value="F:DNA binding"/>
    <property type="evidence" value="ECO:0007669"/>
    <property type="project" value="InterPro"/>
</dbReference>
<dbReference type="SMART" id="SM01252">
    <property type="entry name" value="KilA-N"/>
    <property type="match status" value="1"/>
</dbReference>
<reference evidence="3 4" key="1">
    <citation type="journal article" date="2015" name="Microbes Environ.">
        <title>Distribution and evolution of nitrogen fixation genes in the phylum bacteroidetes.</title>
        <authorList>
            <person name="Inoue J."/>
            <person name="Oshima K."/>
            <person name="Suda W."/>
            <person name="Sakamoto M."/>
            <person name="Iino T."/>
            <person name="Noda S."/>
            <person name="Hongoh Y."/>
            <person name="Hattori M."/>
            <person name="Ohkuma M."/>
        </authorList>
    </citation>
    <scope>NUCLEOTIDE SEQUENCE [LARGE SCALE GENOMIC DNA]</scope>
    <source>
        <strain evidence="3 4">JCM 15093</strain>
    </source>
</reference>
<feature type="domain" description="KilA-N" evidence="2">
    <location>
        <begin position="3"/>
        <end position="106"/>
    </location>
</feature>
<feature type="coiled-coil region" evidence="1">
    <location>
        <begin position="135"/>
        <end position="162"/>
    </location>
</feature>
<protein>
    <submittedName>
        <fullName evidence="3">Putative antirepressor protein</fullName>
    </submittedName>
</protein>
<gene>
    <name evidence="3" type="ORF">JCM15093_1698</name>
</gene>
<dbReference type="STRING" id="1121097.GCA_000428125_01964"/>
<accession>A0A069D0W8</accession>
<sequence>MNNIQTFQYDNNPVSFQMGEGTRMLNATEMAKKFGKRPVDFLKLDQTNAFLAEFSKVKEITLADLVIVKKGGNTSGTWMHEDVALEFARWLSPMFAIWCNDRIKELLRFGLTATEEMLLKAATDPGFVLAMVEHVKESREKNRLLDEKNKELEAQVEQNATKVQFYDNLQEIRQWDEAGKIHNVSKIAHELGMSPAGLNKLLIKKGVAIKIDGSWYIAERHKNAGYAVERKTFTQRLNDDDEMIPVEVTYLAWTSKGREFIHSLIEK</sequence>
<dbReference type="InterPro" id="IPR017880">
    <property type="entry name" value="KilA_N"/>
</dbReference>
<dbReference type="Pfam" id="PF04383">
    <property type="entry name" value="KilA-N"/>
    <property type="match status" value="1"/>
</dbReference>
<organism evidence="3 4">
    <name type="scientific">Bacteroides graminisolvens DSM 19988 = JCM 15093</name>
    <dbReference type="NCBI Taxonomy" id="1121097"/>
    <lineage>
        <taxon>Bacteria</taxon>
        <taxon>Pseudomonadati</taxon>
        <taxon>Bacteroidota</taxon>
        <taxon>Bacteroidia</taxon>
        <taxon>Bacteroidales</taxon>
        <taxon>Bacteroidaceae</taxon>
        <taxon>Bacteroides</taxon>
    </lineage>
</organism>
<dbReference type="InterPro" id="IPR036887">
    <property type="entry name" value="HTH_APSES_sf"/>
</dbReference>
<dbReference type="SUPFAM" id="SSF54616">
    <property type="entry name" value="DNA-binding domain of Mlu1-box binding protein MBP1"/>
    <property type="match status" value="1"/>
</dbReference>
<name>A0A069D0W8_9BACE</name>